<evidence type="ECO:0000256" key="1">
    <source>
        <dbReference type="SAM" id="Phobius"/>
    </source>
</evidence>
<keyword evidence="1" id="KW-0812">Transmembrane</keyword>
<evidence type="ECO:0000313" key="3">
    <source>
        <dbReference type="Proteomes" id="UP000306102"/>
    </source>
</evidence>
<comment type="caution">
    <text evidence="2">The sequence shown here is derived from an EMBL/GenBank/DDBJ whole genome shotgun (WGS) entry which is preliminary data.</text>
</comment>
<proteinExistence type="predicted"/>
<name>A0A4S4DMM5_CAMSN</name>
<feature type="transmembrane region" description="Helical" evidence="1">
    <location>
        <begin position="133"/>
        <end position="155"/>
    </location>
</feature>
<accession>A0A4S4DMM5</accession>
<organism evidence="2 3">
    <name type="scientific">Camellia sinensis var. sinensis</name>
    <name type="common">China tea</name>
    <dbReference type="NCBI Taxonomy" id="542762"/>
    <lineage>
        <taxon>Eukaryota</taxon>
        <taxon>Viridiplantae</taxon>
        <taxon>Streptophyta</taxon>
        <taxon>Embryophyta</taxon>
        <taxon>Tracheophyta</taxon>
        <taxon>Spermatophyta</taxon>
        <taxon>Magnoliopsida</taxon>
        <taxon>eudicotyledons</taxon>
        <taxon>Gunneridae</taxon>
        <taxon>Pentapetalae</taxon>
        <taxon>asterids</taxon>
        <taxon>Ericales</taxon>
        <taxon>Theaceae</taxon>
        <taxon>Camellia</taxon>
    </lineage>
</organism>
<keyword evidence="3" id="KW-1185">Reference proteome</keyword>
<dbReference type="EMBL" id="SDRB02010808">
    <property type="protein sequence ID" value="THG04155.1"/>
    <property type="molecule type" value="Genomic_DNA"/>
</dbReference>
<dbReference type="AlphaFoldDB" id="A0A4S4DMM5"/>
<reference evidence="2 3" key="1">
    <citation type="journal article" date="2018" name="Proc. Natl. Acad. Sci. U.S.A.">
        <title>Draft genome sequence of Camellia sinensis var. sinensis provides insights into the evolution of the tea genome and tea quality.</title>
        <authorList>
            <person name="Wei C."/>
            <person name="Yang H."/>
            <person name="Wang S."/>
            <person name="Zhao J."/>
            <person name="Liu C."/>
            <person name="Gao L."/>
            <person name="Xia E."/>
            <person name="Lu Y."/>
            <person name="Tai Y."/>
            <person name="She G."/>
            <person name="Sun J."/>
            <person name="Cao H."/>
            <person name="Tong W."/>
            <person name="Gao Q."/>
            <person name="Li Y."/>
            <person name="Deng W."/>
            <person name="Jiang X."/>
            <person name="Wang W."/>
            <person name="Chen Q."/>
            <person name="Zhang S."/>
            <person name="Li H."/>
            <person name="Wu J."/>
            <person name="Wang P."/>
            <person name="Li P."/>
            <person name="Shi C."/>
            <person name="Zheng F."/>
            <person name="Jian J."/>
            <person name="Huang B."/>
            <person name="Shan D."/>
            <person name="Shi M."/>
            <person name="Fang C."/>
            <person name="Yue Y."/>
            <person name="Li F."/>
            <person name="Li D."/>
            <person name="Wei S."/>
            <person name="Han B."/>
            <person name="Jiang C."/>
            <person name="Yin Y."/>
            <person name="Xia T."/>
            <person name="Zhang Z."/>
            <person name="Bennetzen J.L."/>
            <person name="Zhao S."/>
            <person name="Wan X."/>
        </authorList>
    </citation>
    <scope>NUCLEOTIDE SEQUENCE [LARGE SCALE GENOMIC DNA]</scope>
    <source>
        <strain evidence="3">cv. Shuchazao</strain>
        <tissue evidence="2">Leaf</tissue>
    </source>
</reference>
<feature type="transmembrane region" description="Helical" evidence="1">
    <location>
        <begin position="208"/>
        <end position="230"/>
    </location>
</feature>
<evidence type="ECO:0000313" key="2">
    <source>
        <dbReference type="EMBL" id="THG04155.1"/>
    </source>
</evidence>
<keyword evidence="1" id="KW-0472">Membrane</keyword>
<gene>
    <name evidence="2" type="ORF">TEA_015496</name>
</gene>
<dbReference type="Proteomes" id="UP000306102">
    <property type="component" value="Unassembled WGS sequence"/>
</dbReference>
<protein>
    <submittedName>
        <fullName evidence="2">Uncharacterized protein</fullName>
    </submittedName>
</protein>
<keyword evidence="1" id="KW-1133">Transmembrane helix</keyword>
<sequence length="232" mass="26714">MDETIEEHGRSLAAPIIFTIVVAFQFISRFIEQKKKGEKLQQHKWQEVMNNLLEKLKSTQSLLEKPQLKGSKSGVEAQLRTEIKQLCKEASSMSQPSTFAQAAKLKRMALAKEKDLAKIQELHKKEMKLSYDAYLKGLTILKIFTYFSLICWFWRIPVAAISKQLVEPFGRDYTMVDIIYQSQQNYLSKVLQLEGFATLKKIKNSGEIVVIHSLYLSKFIDFVLLGVLYVQS</sequence>
<feature type="transmembrane region" description="Helical" evidence="1">
    <location>
        <begin position="12"/>
        <end position="31"/>
    </location>
</feature>